<dbReference type="Pfam" id="PF13943">
    <property type="entry name" value="WPP"/>
    <property type="match status" value="1"/>
</dbReference>
<evidence type="ECO:0000256" key="4">
    <source>
        <dbReference type="ARBA" id="ARBA00023242"/>
    </source>
</evidence>
<evidence type="ECO:0000313" key="7">
    <source>
        <dbReference type="EMBL" id="DAD21398.1"/>
    </source>
</evidence>
<keyword evidence="3" id="KW-0963">Cytoplasm</keyword>
<feature type="region of interest" description="Disordered" evidence="5">
    <location>
        <begin position="1"/>
        <end position="38"/>
    </location>
</feature>
<dbReference type="PANTHER" id="PTHR34362">
    <property type="entry name" value="WPP DOMAIN-CONTAINING PROTEIN 1-RELATED"/>
    <property type="match status" value="1"/>
</dbReference>
<dbReference type="EMBL" id="DUZY01000001">
    <property type="protein sequence ID" value="DAD21398.1"/>
    <property type="molecule type" value="Genomic_DNA"/>
</dbReference>
<evidence type="ECO:0000256" key="2">
    <source>
        <dbReference type="ARBA" id="ARBA00004496"/>
    </source>
</evidence>
<evidence type="ECO:0000256" key="1">
    <source>
        <dbReference type="ARBA" id="ARBA00004123"/>
    </source>
</evidence>
<feature type="compositionally biased region" description="Acidic residues" evidence="5">
    <location>
        <begin position="1"/>
        <end position="10"/>
    </location>
</feature>
<evidence type="ECO:0000256" key="3">
    <source>
        <dbReference type="ARBA" id="ARBA00022490"/>
    </source>
</evidence>
<dbReference type="InterPro" id="IPR044692">
    <property type="entry name" value="WPP1/2/3"/>
</dbReference>
<gene>
    <name evidence="7" type="ORF">HUJ06_022861</name>
</gene>
<dbReference type="InterPro" id="IPR025265">
    <property type="entry name" value="WPP_dom"/>
</dbReference>
<sequence>MSEKEEENGVTEEATQMAVESEEVQQQQHQESEMVKKPDKMNISLSIWPPTQRTREAIISRLVETLSAPSMLSKRYGCVPAEEAASIARSIEEDAFSTAVAAHSSTPKTADDDGVEILQVYSKDISKRMLEAVKCRATAASPNENPSQGPAATPATNLCTHLKAFSHNLGTHQKELF</sequence>
<keyword evidence="4" id="KW-0539">Nucleus</keyword>
<comment type="caution">
    <text evidence="7">The sequence shown here is derived from an EMBL/GenBank/DDBJ whole genome shotgun (WGS) entry which is preliminary data.</text>
</comment>
<keyword evidence="8" id="KW-1185">Reference proteome</keyword>
<dbReference type="AlphaFoldDB" id="A0A822XVC8"/>
<evidence type="ECO:0000259" key="6">
    <source>
        <dbReference type="Pfam" id="PF13943"/>
    </source>
</evidence>
<feature type="domain" description="WPP" evidence="6">
    <location>
        <begin position="44"/>
        <end position="141"/>
    </location>
</feature>
<accession>A0A822XVC8</accession>
<organism evidence="7 8">
    <name type="scientific">Nelumbo nucifera</name>
    <name type="common">Sacred lotus</name>
    <dbReference type="NCBI Taxonomy" id="4432"/>
    <lineage>
        <taxon>Eukaryota</taxon>
        <taxon>Viridiplantae</taxon>
        <taxon>Streptophyta</taxon>
        <taxon>Embryophyta</taxon>
        <taxon>Tracheophyta</taxon>
        <taxon>Spermatophyta</taxon>
        <taxon>Magnoliopsida</taxon>
        <taxon>Proteales</taxon>
        <taxon>Nelumbonaceae</taxon>
        <taxon>Nelumbo</taxon>
    </lineage>
</organism>
<protein>
    <recommendedName>
        <fullName evidence="6">WPP domain-containing protein</fullName>
    </recommendedName>
</protein>
<dbReference type="GO" id="GO:0048527">
    <property type="term" value="P:lateral root development"/>
    <property type="evidence" value="ECO:0007669"/>
    <property type="project" value="InterPro"/>
</dbReference>
<evidence type="ECO:0000313" key="8">
    <source>
        <dbReference type="Proteomes" id="UP000607653"/>
    </source>
</evidence>
<dbReference type="Gene3D" id="1.10.246.200">
    <property type="entry name" value="WPP domain"/>
    <property type="match status" value="1"/>
</dbReference>
<comment type="subcellular location">
    <subcellularLocation>
        <location evidence="2">Cytoplasm</location>
    </subcellularLocation>
    <subcellularLocation>
        <location evidence="1">Nucleus</location>
    </subcellularLocation>
</comment>
<evidence type="ECO:0000256" key="5">
    <source>
        <dbReference type="SAM" id="MobiDB-lite"/>
    </source>
</evidence>
<proteinExistence type="predicted"/>
<dbReference type="GO" id="GO:0005737">
    <property type="term" value="C:cytoplasm"/>
    <property type="evidence" value="ECO:0007669"/>
    <property type="project" value="UniProtKB-SubCell"/>
</dbReference>
<dbReference type="GO" id="GO:0005634">
    <property type="term" value="C:nucleus"/>
    <property type="evidence" value="ECO:0007669"/>
    <property type="project" value="UniProtKB-SubCell"/>
</dbReference>
<dbReference type="InterPro" id="IPR038214">
    <property type="entry name" value="WPP_sf"/>
</dbReference>
<dbReference type="Proteomes" id="UP000607653">
    <property type="component" value="Unassembled WGS sequence"/>
</dbReference>
<dbReference type="PANTHER" id="PTHR34362:SF1">
    <property type="entry name" value="WPP DOMAIN-CONTAINING PROTEIN 1-RELATED"/>
    <property type="match status" value="1"/>
</dbReference>
<dbReference type="GO" id="GO:0000278">
    <property type="term" value="P:mitotic cell cycle"/>
    <property type="evidence" value="ECO:0007669"/>
    <property type="project" value="InterPro"/>
</dbReference>
<name>A0A822XVC8_NELNU</name>
<reference evidence="7 8" key="1">
    <citation type="journal article" date="2020" name="Mol. Biol. Evol.">
        <title>Distinct Expression and Methylation Patterns for Genes with Different Fates following a Single Whole-Genome Duplication in Flowering Plants.</title>
        <authorList>
            <person name="Shi T."/>
            <person name="Rahmani R.S."/>
            <person name="Gugger P.F."/>
            <person name="Wang M."/>
            <person name="Li H."/>
            <person name="Zhang Y."/>
            <person name="Li Z."/>
            <person name="Wang Q."/>
            <person name="Van de Peer Y."/>
            <person name="Marchal K."/>
            <person name="Chen J."/>
        </authorList>
    </citation>
    <scope>NUCLEOTIDE SEQUENCE [LARGE SCALE GENOMIC DNA]</scope>
    <source>
        <tissue evidence="7">Leaf</tissue>
    </source>
</reference>